<dbReference type="InterPro" id="IPR000092">
    <property type="entry name" value="Polyprenyl_synt"/>
</dbReference>
<dbReference type="NCBIfam" id="NF008140">
    <property type="entry name" value="PRK10888.1"/>
    <property type="match status" value="1"/>
</dbReference>
<name>A0A845BS47_9NEIS</name>
<comment type="cofactor">
    <cofactor evidence="1">
        <name>Mg(2+)</name>
        <dbReference type="ChEBI" id="CHEBI:18420"/>
    </cofactor>
</comment>
<dbReference type="PANTHER" id="PTHR12001">
    <property type="entry name" value="GERANYLGERANYL PYROPHOSPHATE SYNTHASE"/>
    <property type="match status" value="1"/>
</dbReference>
<comment type="caution">
    <text evidence="13">The sequence shown here is derived from an EMBL/GenBank/DDBJ whole genome shotgun (WGS) entry which is preliminary data.</text>
</comment>
<evidence type="ECO:0000256" key="4">
    <source>
        <dbReference type="ARBA" id="ARBA00022723"/>
    </source>
</evidence>
<evidence type="ECO:0000256" key="12">
    <source>
        <dbReference type="RuleBase" id="RU004466"/>
    </source>
</evidence>
<dbReference type="CDD" id="cd00685">
    <property type="entry name" value="Trans_IPPS_HT"/>
    <property type="match status" value="1"/>
</dbReference>
<evidence type="ECO:0000256" key="2">
    <source>
        <dbReference type="ARBA" id="ARBA00006706"/>
    </source>
</evidence>
<reference evidence="13 14" key="1">
    <citation type="submission" date="2019-12" db="EMBL/GenBank/DDBJ databases">
        <title>Neisseriaceae gen. nov. sp. Genome sequencing and assembly.</title>
        <authorList>
            <person name="Liu Z."/>
            <person name="Li A."/>
        </authorList>
    </citation>
    <scope>NUCLEOTIDE SEQUENCE [LARGE SCALE GENOMIC DNA]</scope>
    <source>
        <strain evidence="13 14">B2N2-7</strain>
    </source>
</reference>
<evidence type="ECO:0000313" key="13">
    <source>
        <dbReference type="EMBL" id="MXR38220.1"/>
    </source>
</evidence>
<proteinExistence type="inferred from homology"/>
<comment type="function">
    <text evidence="7">Supplies octaprenyl diphosphate, the precursor for the side chain of the isoprenoid quinones ubiquinone and menaquinone.</text>
</comment>
<dbReference type="EC" id="2.5.1.90" evidence="8"/>
<dbReference type="Pfam" id="PF00348">
    <property type="entry name" value="polyprenyl_synt"/>
    <property type="match status" value="1"/>
</dbReference>
<dbReference type="SFLD" id="SFLDS00005">
    <property type="entry name" value="Isoprenoid_Synthase_Type_I"/>
    <property type="match status" value="1"/>
</dbReference>
<dbReference type="InterPro" id="IPR008949">
    <property type="entry name" value="Isoprenoid_synthase_dom_sf"/>
</dbReference>
<accession>A0A845BS47</accession>
<evidence type="ECO:0000256" key="3">
    <source>
        <dbReference type="ARBA" id="ARBA00022679"/>
    </source>
</evidence>
<organism evidence="13 14">
    <name type="scientific">Craterilacuibacter sinensis</name>
    <dbReference type="NCBI Taxonomy" id="2686017"/>
    <lineage>
        <taxon>Bacteria</taxon>
        <taxon>Pseudomonadati</taxon>
        <taxon>Pseudomonadota</taxon>
        <taxon>Betaproteobacteria</taxon>
        <taxon>Neisseriales</taxon>
        <taxon>Neisseriaceae</taxon>
        <taxon>Craterilacuibacter</taxon>
    </lineage>
</organism>
<dbReference type="SUPFAM" id="SSF48576">
    <property type="entry name" value="Terpenoid synthases"/>
    <property type="match status" value="1"/>
</dbReference>
<dbReference type="PROSITE" id="PS00723">
    <property type="entry name" value="POLYPRENYL_SYNTHASE_1"/>
    <property type="match status" value="1"/>
</dbReference>
<comment type="similarity">
    <text evidence="2 12">Belongs to the FPP/GGPP synthase family.</text>
</comment>
<dbReference type="GO" id="GO:0106350">
    <property type="term" value="F:all-trans-octaprenyl-diphosphate synthase activity"/>
    <property type="evidence" value="ECO:0007669"/>
    <property type="project" value="UniProtKB-EC"/>
</dbReference>
<protein>
    <recommendedName>
        <fullName evidence="9">Octaprenyl diphosphate synthase</fullName>
        <ecNumber evidence="8">2.5.1.90</ecNumber>
    </recommendedName>
    <alternativeName>
        <fullName evidence="11">All-trans-octaprenyl-diphosphate synthase</fullName>
    </alternativeName>
    <alternativeName>
        <fullName evidence="10">Octaprenyl pyrophosphate synthase</fullName>
    </alternativeName>
</protein>
<dbReference type="InterPro" id="IPR033749">
    <property type="entry name" value="Polyprenyl_synt_CS"/>
</dbReference>
<dbReference type="Proteomes" id="UP000467214">
    <property type="component" value="Unassembled WGS sequence"/>
</dbReference>
<dbReference type="GO" id="GO:0008299">
    <property type="term" value="P:isoprenoid biosynthetic process"/>
    <property type="evidence" value="ECO:0007669"/>
    <property type="project" value="InterPro"/>
</dbReference>
<evidence type="ECO:0000256" key="9">
    <source>
        <dbReference type="ARBA" id="ARBA00072473"/>
    </source>
</evidence>
<evidence type="ECO:0000256" key="11">
    <source>
        <dbReference type="ARBA" id="ARBA00083124"/>
    </source>
</evidence>
<dbReference type="Gene3D" id="1.10.600.10">
    <property type="entry name" value="Farnesyl Diphosphate Synthase"/>
    <property type="match status" value="1"/>
</dbReference>
<evidence type="ECO:0000256" key="1">
    <source>
        <dbReference type="ARBA" id="ARBA00001946"/>
    </source>
</evidence>
<dbReference type="EMBL" id="WSSB01000017">
    <property type="protein sequence ID" value="MXR38220.1"/>
    <property type="molecule type" value="Genomic_DNA"/>
</dbReference>
<keyword evidence="3 12" id="KW-0808">Transferase</keyword>
<sequence>MAGRRAFLLISCAPGPSTHASKIIVSNLLYRTLIADDMQAVDRVIRESLHSDVALIRQMAEYIIGAGGKRMRPALTLLSGLACGYRGEHLYKLAAMIEFIHTSTLLHDDVVDESDMRRGRETANALFGNAASVLVGDFLYTRAFQMMVGSGNMRVLEVMAEATNIIAEGEVLQLLNIGETDVSEEQYLQVIRYKTAKLFEAAAQVGAIMAGADEDSIAALAAYGMHLGTAFQIIDDVLDYSGDAATIGKSLGDDLAEGKPTLPLIYTMRHGSAETAELVRDAIANANRDRFPEVLSAVQCCGALDYATAEAERAADAAIAAIAGLPESDIKAALVDLAYQAVRRQA</sequence>
<dbReference type="AlphaFoldDB" id="A0A845BS47"/>
<evidence type="ECO:0000256" key="10">
    <source>
        <dbReference type="ARBA" id="ARBA00079637"/>
    </source>
</evidence>
<dbReference type="GO" id="GO:0046872">
    <property type="term" value="F:metal ion binding"/>
    <property type="evidence" value="ECO:0007669"/>
    <property type="project" value="UniProtKB-KW"/>
</dbReference>
<gene>
    <name evidence="13" type="primary">ispB</name>
    <name evidence="13" type="ORF">GQF02_14690</name>
</gene>
<evidence type="ECO:0000256" key="7">
    <source>
        <dbReference type="ARBA" id="ARBA00055029"/>
    </source>
</evidence>
<evidence type="ECO:0000256" key="5">
    <source>
        <dbReference type="ARBA" id="ARBA00022842"/>
    </source>
</evidence>
<evidence type="ECO:0000256" key="8">
    <source>
        <dbReference type="ARBA" id="ARBA00066511"/>
    </source>
</evidence>
<evidence type="ECO:0000256" key="6">
    <source>
        <dbReference type="ARBA" id="ARBA00051506"/>
    </source>
</evidence>
<dbReference type="FunFam" id="1.10.600.10:FF:000002">
    <property type="entry name" value="Octaprenyl diphosphate synthase"/>
    <property type="match status" value="1"/>
</dbReference>
<evidence type="ECO:0000313" key="14">
    <source>
        <dbReference type="Proteomes" id="UP000467214"/>
    </source>
</evidence>
<keyword evidence="4" id="KW-0479">Metal-binding</keyword>
<keyword evidence="5" id="KW-0460">Magnesium</keyword>
<comment type="catalytic activity">
    <reaction evidence="6">
        <text>5 isopentenyl diphosphate + (2E,6E)-farnesyl diphosphate = all-trans-octaprenyl diphosphate + 5 diphosphate</text>
        <dbReference type="Rhea" id="RHEA:27798"/>
        <dbReference type="ChEBI" id="CHEBI:33019"/>
        <dbReference type="ChEBI" id="CHEBI:57711"/>
        <dbReference type="ChEBI" id="CHEBI:128769"/>
        <dbReference type="ChEBI" id="CHEBI:175763"/>
        <dbReference type="EC" id="2.5.1.90"/>
    </reaction>
</comment>
<keyword evidence="14" id="KW-1185">Reference proteome</keyword>
<dbReference type="PANTHER" id="PTHR12001:SF69">
    <property type="entry name" value="ALL TRANS-POLYPRENYL-DIPHOSPHATE SYNTHASE PDSS1"/>
    <property type="match status" value="1"/>
</dbReference>
<dbReference type="PROSITE" id="PS00444">
    <property type="entry name" value="POLYPRENYL_SYNTHASE_2"/>
    <property type="match status" value="1"/>
</dbReference>